<comment type="caution">
    <text evidence="2">The sequence shown here is derived from an EMBL/GenBank/DDBJ whole genome shotgun (WGS) entry which is preliminary data.</text>
</comment>
<dbReference type="Proteomes" id="UP000319769">
    <property type="component" value="Unassembled WGS sequence"/>
</dbReference>
<proteinExistence type="predicted"/>
<protein>
    <submittedName>
        <fullName evidence="2">Uncharacterized protein</fullName>
    </submittedName>
</protein>
<evidence type="ECO:0000256" key="1">
    <source>
        <dbReference type="SAM" id="MobiDB-lite"/>
    </source>
</evidence>
<dbReference type="RefSeq" id="WP_144762518.1">
    <property type="nucleotide sequence ID" value="NZ_VMNW02000038.1"/>
</dbReference>
<keyword evidence="3" id="KW-1185">Reference proteome</keyword>
<sequence>MASAIQEKHGKSIDRIVSALDTQPPRVRTALAELRRVFRRSGENPPVILAACATLLHTDQAITPDILGAVRAAAAEWCDYGDRERELFRACVHTSESRAEIAVTEPGDVTAMLREAPPRVRRALDGLRWLDAATEGKHRATYTVCATLLKNPSATHPAIVDAIQTGYRLWPTLGEDHRDLLIACIYASKERATHARRRAAAREKQREAESGDIHRCRNCDGNLASTPELEYCSDACRHHAEDNERPSLDNHTAAPAHAPFEERAKDKVVLGEIETQYDEQYAEIEPAIPSAGLVLKDERATDNYEDERQRHQDTDTDDSPVTDLTGHALTDTDYERLALQGIDPDTLCVACNLARTPTEYRRDVTDRRCESCRECDAPPLSHFAPQRELATAA</sequence>
<dbReference type="AlphaFoldDB" id="A0A5N0UZ56"/>
<evidence type="ECO:0000313" key="2">
    <source>
        <dbReference type="EMBL" id="KAA9157973.1"/>
    </source>
</evidence>
<gene>
    <name evidence="2" type="ORF">FPZ12_024130</name>
</gene>
<dbReference type="EMBL" id="VMNW02000038">
    <property type="protein sequence ID" value="KAA9157973.1"/>
    <property type="molecule type" value="Genomic_DNA"/>
</dbReference>
<accession>A0A5N0UZ56</accession>
<name>A0A5N0UZ56_9PSEU</name>
<reference evidence="2" key="1">
    <citation type="submission" date="2019-09" db="EMBL/GenBank/DDBJ databases">
        <authorList>
            <person name="Teo W.F.A."/>
            <person name="Duangmal K."/>
        </authorList>
    </citation>
    <scope>NUCLEOTIDE SEQUENCE [LARGE SCALE GENOMIC DNA]</scope>
    <source>
        <strain evidence="2">K81G1</strain>
    </source>
</reference>
<dbReference type="OrthoDB" id="3603134at2"/>
<organism evidence="2 3">
    <name type="scientific">Amycolatopsis acidicola</name>
    <dbReference type="NCBI Taxonomy" id="2596893"/>
    <lineage>
        <taxon>Bacteria</taxon>
        <taxon>Bacillati</taxon>
        <taxon>Actinomycetota</taxon>
        <taxon>Actinomycetes</taxon>
        <taxon>Pseudonocardiales</taxon>
        <taxon>Pseudonocardiaceae</taxon>
        <taxon>Amycolatopsis</taxon>
    </lineage>
</organism>
<feature type="region of interest" description="Disordered" evidence="1">
    <location>
        <begin position="303"/>
        <end position="323"/>
    </location>
</feature>
<evidence type="ECO:0000313" key="3">
    <source>
        <dbReference type="Proteomes" id="UP000319769"/>
    </source>
</evidence>
<feature type="compositionally biased region" description="Basic and acidic residues" evidence="1">
    <location>
        <begin position="303"/>
        <end position="314"/>
    </location>
</feature>